<dbReference type="KEGG" id="obg:Verru16b_00238"/>
<comment type="similarity">
    <text evidence="2">Belongs to the sulfatase family.</text>
</comment>
<dbReference type="Pfam" id="PF00884">
    <property type="entry name" value="Sulfatase"/>
    <property type="match status" value="1"/>
</dbReference>
<evidence type="ECO:0000256" key="3">
    <source>
        <dbReference type="ARBA" id="ARBA00022723"/>
    </source>
</evidence>
<dbReference type="Proteomes" id="UP000095228">
    <property type="component" value="Chromosome"/>
</dbReference>
<dbReference type="PROSITE" id="PS00149">
    <property type="entry name" value="SULFATASE_2"/>
    <property type="match status" value="1"/>
</dbReference>
<name>A0A1I7PHU9_9BACT</name>
<comment type="cofactor">
    <cofactor evidence="1">
        <name>Ca(2+)</name>
        <dbReference type="ChEBI" id="CHEBI:29108"/>
    </cofactor>
</comment>
<dbReference type="PATRIC" id="fig|1838286.3.peg.240"/>
<dbReference type="GO" id="GO:0004065">
    <property type="term" value="F:arylsulfatase activity"/>
    <property type="evidence" value="ECO:0007669"/>
    <property type="project" value="UniProtKB-EC"/>
</dbReference>
<keyword evidence="4 8" id="KW-0732">Signal</keyword>
<dbReference type="SUPFAM" id="SSF53649">
    <property type="entry name" value="Alkaline phosphatase-like"/>
    <property type="match status" value="1"/>
</dbReference>
<evidence type="ECO:0000256" key="5">
    <source>
        <dbReference type="ARBA" id="ARBA00022801"/>
    </source>
</evidence>
<evidence type="ECO:0000256" key="6">
    <source>
        <dbReference type="ARBA" id="ARBA00022837"/>
    </source>
</evidence>
<protein>
    <submittedName>
        <fullName evidence="10">Arylsulfatase</fullName>
        <ecNumber evidence="10">3.1.6.1</ecNumber>
    </submittedName>
</protein>
<keyword evidence="3" id="KW-0479">Metal-binding</keyword>
<dbReference type="OrthoDB" id="9762324at2"/>
<dbReference type="AlphaFoldDB" id="A0A1I7PHU9"/>
<reference evidence="10 11" key="1">
    <citation type="submission" date="2016-06" db="EMBL/GenBank/DDBJ databases">
        <title>Three novel species with peptidoglycan cell walls form the new genus Lacunisphaera gen. nov. in the family Opitutaceae of the verrucomicrobial subdivision 4.</title>
        <authorList>
            <person name="Rast P."/>
            <person name="Gloeckner I."/>
            <person name="Jogler M."/>
            <person name="Boedeker C."/>
            <person name="Jeske O."/>
            <person name="Wiegand S."/>
            <person name="Reinhardt R."/>
            <person name="Schumann P."/>
            <person name="Rohde M."/>
            <person name="Spring S."/>
            <person name="Gloeckner F.O."/>
            <person name="Jogler C."/>
        </authorList>
    </citation>
    <scope>NUCLEOTIDE SEQUENCE [LARGE SCALE GENOMIC DNA]</scope>
    <source>
        <strain evidence="10 11">IG16b</strain>
    </source>
</reference>
<dbReference type="EC" id="3.1.6.1" evidence="10"/>
<dbReference type="InterPro" id="IPR017850">
    <property type="entry name" value="Alkaline_phosphatase_core_sf"/>
</dbReference>
<feature type="domain" description="Sulfatase N-terminal" evidence="9">
    <location>
        <begin position="28"/>
        <end position="350"/>
    </location>
</feature>
<gene>
    <name evidence="10" type="primary">atsA_1</name>
    <name evidence="10" type="ORF">Verru16b_00238</name>
</gene>
<dbReference type="EMBL" id="CP016094">
    <property type="protein sequence ID" value="AOS43195.1"/>
    <property type="molecule type" value="Genomic_DNA"/>
</dbReference>
<accession>A0A1I7PHU9</accession>
<dbReference type="InterPro" id="IPR050738">
    <property type="entry name" value="Sulfatase"/>
</dbReference>
<evidence type="ECO:0000256" key="1">
    <source>
        <dbReference type="ARBA" id="ARBA00001913"/>
    </source>
</evidence>
<dbReference type="InterPro" id="IPR000917">
    <property type="entry name" value="Sulfatase_N"/>
</dbReference>
<dbReference type="Pfam" id="PF14707">
    <property type="entry name" value="Sulfatase_C"/>
    <property type="match status" value="1"/>
</dbReference>
<evidence type="ECO:0000256" key="2">
    <source>
        <dbReference type="ARBA" id="ARBA00008779"/>
    </source>
</evidence>
<dbReference type="PANTHER" id="PTHR42693:SF11">
    <property type="entry name" value="ARYLSULFATASE A"/>
    <property type="match status" value="1"/>
</dbReference>
<dbReference type="RefSeq" id="WP_069960577.1">
    <property type="nucleotide sequence ID" value="NZ_CP016094.1"/>
</dbReference>
<evidence type="ECO:0000256" key="4">
    <source>
        <dbReference type="ARBA" id="ARBA00022729"/>
    </source>
</evidence>
<keyword evidence="5 10" id="KW-0378">Hydrolase</keyword>
<keyword evidence="7" id="KW-0325">Glycoprotein</keyword>
<evidence type="ECO:0000313" key="11">
    <source>
        <dbReference type="Proteomes" id="UP000095228"/>
    </source>
</evidence>
<proteinExistence type="inferred from homology"/>
<dbReference type="FunFam" id="3.40.720.10:FF:000023">
    <property type="entry name" value="Arylsulfatase A"/>
    <property type="match status" value="1"/>
</dbReference>
<feature type="chain" id="PRO_5009304135" evidence="8">
    <location>
        <begin position="25"/>
        <end position="461"/>
    </location>
</feature>
<dbReference type="GO" id="GO:0046872">
    <property type="term" value="F:metal ion binding"/>
    <property type="evidence" value="ECO:0007669"/>
    <property type="project" value="UniProtKB-KW"/>
</dbReference>
<evidence type="ECO:0000313" key="10">
    <source>
        <dbReference type="EMBL" id="AOS43195.1"/>
    </source>
</evidence>
<evidence type="ECO:0000256" key="7">
    <source>
        <dbReference type="ARBA" id="ARBA00023180"/>
    </source>
</evidence>
<dbReference type="Gene3D" id="3.40.720.10">
    <property type="entry name" value="Alkaline Phosphatase, subunit A"/>
    <property type="match status" value="1"/>
</dbReference>
<dbReference type="Gene3D" id="3.30.1120.10">
    <property type="match status" value="1"/>
</dbReference>
<evidence type="ECO:0000256" key="8">
    <source>
        <dbReference type="SAM" id="SignalP"/>
    </source>
</evidence>
<dbReference type="PROSITE" id="PS00523">
    <property type="entry name" value="SULFATASE_1"/>
    <property type="match status" value="1"/>
</dbReference>
<sequence length="461" mass="49792">MTLNAIKRLSLAMLGLSLAGLAGAATPPNVIIIFADDLGYGDLACYGHPSIRTPHLDRMAAEGLRFTDFYAAAALCTPSRAALLTGRHAIRSGMTHRPGTRAVLFPDSPGGLPPSEITLAEALKMAGYATALIGKWHLGIHEGSRPRDQGFDHNFGLPYSNDMDRREDVPGEARFRPDPPADGWNVPLLRNEEVIERPADQTTLTKRYTEEAVRFITANRTKPFFLYLAHNMPHTPVFASEAFRGKSPRGAYGDAVEELDWSTGEVLAALRREGLAERTLVIFTSDNGPWLTEREQGGSAGLLRDGKGSTWEGGMRVPGLAWMPGRIAPGVTSEAAGTLDLFPTALALAGQPSPAGVTLDGTDLSPLLFAGRAPPERPFFYYRGSDIYAVRLGPWKAHFFTQGGFGDPARKAHAPPQLFHLARDPSEQFNVAADHPDVLARLRTAVAAHQAAVVPGEPQLQ</sequence>
<keyword evidence="11" id="KW-1185">Reference proteome</keyword>
<dbReference type="PANTHER" id="PTHR42693">
    <property type="entry name" value="ARYLSULFATASE FAMILY MEMBER"/>
    <property type="match status" value="1"/>
</dbReference>
<organism evidence="10 11">
    <name type="scientific">Lacunisphaera limnophila</name>
    <dbReference type="NCBI Taxonomy" id="1838286"/>
    <lineage>
        <taxon>Bacteria</taxon>
        <taxon>Pseudomonadati</taxon>
        <taxon>Verrucomicrobiota</taxon>
        <taxon>Opitutia</taxon>
        <taxon>Opitutales</taxon>
        <taxon>Opitutaceae</taxon>
        <taxon>Lacunisphaera</taxon>
    </lineage>
</organism>
<keyword evidence="6" id="KW-0106">Calcium</keyword>
<dbReference type="STRING" id="1838286.Verru16b_00238"/>
<evidence type="ECO:0000259" key="9">
    <source>
        <dbReference type="Pfam" id="PF00884"/>
    </source>
</evidence>
<feature type="signal peptide" evidence="8">
    <location>
        <begin position="1"/>
        <end position="24"/>
    </location>
</feature>
<dbReference type="CDD" id="cd16026">
    <property type="entry name" value="GALNS_like"/>
    <property type="match status" value="1"/>
</dbReference>
<dbReference type="InterPro" id="IPR024607">
    <property type="entry name" value="Sulfatase_CS"/>
</dbReference>